<evidence type="ECO:0000259" key="4">
    <source>
        <dbReference type="PROSITE" id="PS50217"/>
    </source>
</evidence>
<keyword evidence="2" id="KW-0175">Coiled coil</keyword>
<comment type="similarity">
    <text evidence="1">Belongs to the bZIP family. C/EBP subfamily.</text>
</comment>
<dbReference type="CDD" id="cd14693">
    <property type="entry name" value="bZIP_CEBP"/>
    <property type="match status" value="1"/>
</dbReference>
<feature type="domain" description="BZIP" evidence="4">
    <location>
        <begin position="162"/>
        <end position="225"/>
    </location>
</feature>
<dbReference type="AlphaFoldDB" id="A0A9Q1I1I6"/>
<comment type="caution">
    <text evidence="5">The sequence shown here is derived from an EMBL/GenBank/DDBJ whole genome shotgun (WGS) entry which is preliminary data.</text>
</comment>
<dbReference type="EMBL" id="JAFJMO010000004">
    <property type="protein sequence ID" value="KAJ8278777.1"/>
    <property type="molecule type" value="Genomic_DNA"/>
</dbReference>
<dbReference type="GO" id="GO:0030099">
    <property type="term" value="P:myeloid cell differentiation"/>
    <property type="evidence" value="ECO:0007669"/>
    <property type="project" value="TreeGrafter"/>
</dbReference>
<evidence type="ECO:0000256" key="2">
    <source>
        <dbReference type="SAM" id="Coils"/>
    </source>
</evidence>
<dbReference type="SUPFAM" id="SSF57959">
    <property type="entry name" value="Leucine zipper domain"/>
    <property type="match status" value="1"/>
</dbReference>
<dbReference type="PANTHER" id="PTHR23334:SF62">
    <property type="entry name" value="CCAAT_ENHANCER BINDING PROTEIN (C_EBP) 1"/>
    <property type="match status" value="1"/>
</dbReference>
<dbReference type="PROSITE" id="PS50217">
    <property type="entry name" value="BZIP"/>
    <property type="match status" value="1"/>
</dbReference>
<dbReference type="Proteomes" id="UP001152803">
    <property type="component" value="Unassembled WGS sequence"/>
</dbReference>
<dbReference type="Gene3D" id="1.20.5.170">
    <property type="match status" value="1"/>
</dbReference>
<evidence type="ECO:0000256" key="3">
    <source>
        <dbReference type="SAM" id="MobiDB-lite"/>
    </source>
</evidence>
<dbReference type="SMART" id="SM00338">
    <property type="entry name" value="BRLZ"/>
    <property type="match status" value="1"/>
</dbReference>
<dbReference type="InterPro" id="IPR004827">
    <property type="entry name" value="bZIP"/>
</dbReference>
<dbReference type="PANTHER" id="PTHR23334">
    <property type="entry name" value="CCAAT/ENHANCER BINDING PROTEIN"/>
    <property type="match status" value="1"/>
</dbReference>
<feature type="coiled-coil region" evidence="2">
    <location>
        <begin position="180"/>
        <end position="221"/>
    </location>
</feature>
<dbReference type="GO" id="GO:0006351">
    <property type="term" value="P:DNA-templated transcription"/>
    <property type="evidence" value="ECO:0007669"/>
    <property type="project" value="InterPro"/>
</dbReference>
<keyword evidence="6" id="KW-1185">Reference proteome</keyword>
<dbReference type="InterPro" id="IPR046347">
    <property type="entry name" value="bZIP_sf"/>
</dbReference>
<evidence type="ECO:0000313" key="5">
    <source>
        <dbReference type="EMBL" id="KAJ8278777.1"/>
    </source>
</evidence>
<accession>A0A9Q1I1I6</accession>
<organism evidence="5 6">
    <name type="scientific">Conger conger</name>
    <name type="common">Conger eel</name>
    <name type="synonym">Muraena conger</name>
    <dbReference type="NCBI Taxonomy" id="82655"/>
    <lineage>
        <taxon>Eukaryota</taxon>
        <taxon>Metazoa</taxon>
        <taxon>Chordata</taxon>
        <taxon>Craniata</taxon>
        <taxon>Vertebrata</taxon>
        <taxon>Euteleostomi</taxon>
        <taxon>Actinopterygii</taxon>
        <taxon>Neopterygii</taxon>
        <taxon>Teleostei</taxon>
        <taxon>Anguilliformes</taxon>
        <taxon>Congridae</taxon>
        <taxon>Conger</taxon>
    </lineage>
</organism>
<dbReference type="InterPro" id="IPR031106">
    <property type="entry name" value="C/EBP"/>
</dbReference>
<feature type="compositionally biased region" description="Basic residues" evidence="3">
    <location>
        <begin position="12"/>
        <end position="22"/>
    </location>
</feature>
<evidence type="ECO:0000313" key="6">
    <source>
        <dbReference type="Proteomes" id="UP001152803"/>
    </source>
</evidence>
<evidence type="ECO:0000256" key="1">
    <source>
        <dbReference type="ARBA" id="ARBA00006951"/>
    </source>
</evidence>
<protein>
    <recommendedName>
        <fullName evidence="4">BZIP domain-containing protein</fullName>
    </recommendedName>
</protein>
<reference evidence="5" key="1">
    <citation type="journal article" date="2023" name="Science">
        <title>Genome structures resolve the early diversification of teleost fishes.</title>
        <authorList>
            <person name="Parey E."/>
            <person name="Louis A."/>
            <person name="Montfort J."/>
            <person name="Bouchez O."/>
            <person name="Roques C."/>
            <person name="Iampietro C."/>
            <person name="Lluch J."/>
            <person name="Castinel A."/>
            <person name="Donnadieu C."/>
            <person name="Desvignes T."/>
            <person name="Floi Bucao C."/>
            <person name="Jouanno E."/>
            <person name="Wen M."/>
            <person name="Mejri S."/>
            <person name="Dirks R."/>
            <person name="Jansen H."/>
            <person name="Henkel C."/>
            <person name="Chen W.J."/>
            <person name="Zahm M."/>
            <person name="Cabau C."/>
            <person name="Klopp C."/>
            <person name="Thompson A.W."/>
            <person name="Robinson-Rechavi M."/>
            <person name="Braasch I."/>
            <person name="Lecointre G."/>
            <person name="Bobe J."/>
            <person name="Postlethwait J.H."/>
            <person name="Berthelot C."/>
            <person name="Roest Crollius H."/>
            <person name="Guiguen Y."/>
        </authorList>
    </citation>
    <scope>NUCLEOTIDE SEQUENCE</scope>
    <source>
        <strain evidence="5">Concon-B</strain>
    </source>
</reference>
<dbReference type="GO" id="GO:0000978">
    <property type="term" value="F:RNA polymerase II cis-regulatory region sequence-specific DNA binding"/>
    <property type="evidence" value="ECO:0007669"/>
    <property type="project" value="TreeGrafter"/>
</dbReference>
<name>A0A9Q1I1I6_CONCO</name>
<feature type="region of interest" description="Disordered" evidence="3">
    <location>
        <begin position="9"/>
        <end position="37"/>
    </location>
</feature>
<dbReference type="OrthoDB" id="10032067at2759"/>
<dbReference type="Pfam" id="PF07716">
    <property type="entry name" value="bZIP_2"/>
    <property type="match status" value="1"/>
</dbReference>
<gene>
    <name evidence="5" type="ORF">COCON_G00058430</name>
</gene>
<proteinExistence type="inferred from homology"/>
<dbReference type="GO" id="GO:0000981">
    <property type="term" value="F:DNA-binding transcription factor activity, RNA polymerase II-specific"/>
    <property type="evidence" value="ECO:0007669"/>
    <property type="project" value="TreeGrafter"/>
</dbReference>
<sequence length="240" mass="27766">MFYNIPYYRDKRDRKRNRRRQRRDIVEGMSESQPSVIQECSPLPPLLYHSIDHPSLPVNSLVLNPDSCTPVLSPSVGPMPRAAGVPYSQPLGVQRGARTGADRMAEQMMGYMPYPPCLTGPSAERHGQQTHMLPQEFSSFLPPPPPALLRQSVQKKIPSKDSVEYRMRRERNNMAVRKSRDKAKRRIQITHQRALQLEDDNRRLQKLIGQLTQELDTLKLILSQRHPRQREDKLAREENC</sequence>